<keyword evidence="3" id="KW-1185">Reference proteome</keyword>
<dbReference type="Proteomes" id="UP000286268">
    <property type="component" value="Chromosome"/>
</dbReference>
<dbReference type="Pfam" id="PF12682">
    <property type="entry name" value="Flavodoxin_4"/>
    <property type="match status" value="1"/>
</dbReference>
<dbReference type="RefSeq" id="WP_128212214.1">
    <property type="nucleotide sequence ID" value="NZ_CP025746.1"/>
</dbReference>
<dbReference type="PROSITE" id="PS50902">
    <property type="entry name" value="FLAVODOXIN_LIKE"/>
    <property type="match status" value="1"/>
</dbReference>
<dbReference type="PANTHER" id="PTHR39201">
    <property type="entry name" value="EXPORTED PROTEIN-RELATED"/>
    <property type="match status" value="1"/>
</dbReference>
<dbReference type="SUPFAM" id="SSF52218">
    <property type="entry name" value="Flavoproteins"/>
    <property type="match status" value="1"/>
</dbReference>
<dbReference type="InterPro" id="IPR029039">
    <property type="entry name" value="Flavoprotein-like_sf"/>
</dbReference>
<protein>
    <submittedName>
        <fullName evidence="2">Flavodoxin</fullName>
    </submittedName>
</protein>
<dbReference type="Gene3D" id="3.40.50.360">
    <property type="match status" value="1"/>
</dbReference>
<feature type="domain" description="Flavodoxin-like" evidence="1">
    <location>
        <begin position="3"/>
        <end position="159"/>
    </location>
</feature>
<accession>A0A3R5TEA0</accession>
<organism evidence="2 3">
    <name type="scientific">Clostridium manihotivorum</name>
    <dbReference type="NCBI Taxonomy" id="2320868"/>
    <lineage>
        <taxon>Bacteria</taxon>
        <taxon>Bacillati</taxon>
        <taxon>Bacillota</taxon>
        <taxon>Clostridia</taxon>
        <taxon>Eubacteriales</taxon>
        <taxon>Clostridiaceae</taxon>
        <taxon>Clostridium</taxon>
    </lineage>
</organism>
<dbReference type="InterPro" id="IPR008254">
    <property type="entry name" value="Flavodoxin/NO_synth"/>
</dbReference>
<proteinExistence type="predicted"/>
<evidence type="ECO:0000313" key="2">
    <source>
        <dbReference type="EMBL" id="QAA31401.1"/>
    </source>
</evidence>
<dbReference type="GO" id="GO:0016651">
    <property type="term" value="F:oxidoreductase activity, acting on NAD(P)H"/>
    <property type="evidence" value="ECO:0007669"/>
    <property type="project" value="UniProtKB-ARBA"/>
</dbReference>
<reference evidence="2 3" key="1">
    <citation type="submission" date="2018-01" db="EMBL/GenBank/DDBJ databases">
        <title>Genome Sequencing and Assembly of Anaerobacter polyendosporus strain CT4.</title>
        <authorList>
            <person name="Tachaapaikoon C."/>
            <person name="Sutheeworapong S."/>
            <person name="Jenjaroenpun P."/>
            <person name="Wongsurawat T."/>
            <person name="Nookeaw I."/>
            <person name="Cheawchanlertfa P."/>
            <person name="Kosugi A."/>
            <person name="Cheevadhanarak S."/>
            <person name="Ratanakhanokchai K."/>
        </authorList>
    </citation>
    <scope>NUCLEOTIDE SEQUENCE [LARGE SCALE GENOMIC DNA]</scope>
    <source>
        <strain evidence="2 3">CT4</strain>
    </source>
</reference>
<dbReference type="OrthoDB" id="9806505at2"/>
<gene>
    <name evidence="2" type="ORF">C1I91_06945</name>
</gene>
<dbReference type="InterPro" id="IPR001226">
    <property type="entry name" value="Flavodoxin_CS"/>
</dbReference>
<dbReference type="GO" id="GO:0010181">
    <property type="term" value="F:FMN binding"/>
    <property type="evidence" value="ECO:0007669"/>
    <property type="project" value="InterPro"/>
</dbReference>
<dbReference type="PANTHER" id="PTHR39201:SF1">
    <property type="entry name" value="FLAVODOXIN-LIKE DOMAIN-CONTAINING PROTEIN"/>
    <property type="match status" value="1"/>
</dbReference>
<dbReference type="AlphaFoldDB" id="A0A3R5TEA0"/>
<sequence length="162" mass="18426">MKSLIIFYSLEGDTKFIANSINEELEGDIVELIPVKQIPTTGFKKFLWGGKQVMFKEKPELQPISADLSQYDLIVLGTPVWASRFAPVFNTFLENNNISNKKIALFCCHGGGKEGKTFSDFKEKLKDNQFLGEIAFEDPLKKDKEGNLLKAKEWIKSIRQSF</sequence>
<dbReference type="EMBL" id="CP025746">
    <property type="protein sequence ID" value="QAA31401.1"/>
    <property type="molecule type" value="Genomic_DNA"/>
</dbReference>
<name>A0A3R5TEA0_9CLOT</name>
<evidence type="ECO:0000259" key="1">
    <source>
        <dbReference type="PROSITE" id="PS50902"/>
    </source>
</evidence>
<dbReference type="PROSITE" id="PS00201">
    <property type="entry name" value="FLAVODOXIN"/>
    <property type="match status" value="1"/>
</dbReference>
<evidence type="ECO:0000313" key="3">
    <source>
        <dbReference type="Proteomes" id="UP000286268"/>
    </source>
</evidence>
<dbReference type="KEGG" id="cmah:C1I91_06945"/>
<dbReference type="GO" id="GO:0009055">
    <property type="term" value="F:electron transfer activity"/>
    <property type="evidence" value="ECO:0007669"/>
    <property type="project" value="InterPro"/>
</dbReference>